<dbReference type="PANTHER" id="PTHR33116">
    <property type="entry name" value="REVERSE TRANSCRIPTASE ZINC-BINDING DOMAIN-CONTAINING PROTEIN-RELATED-RELATED"/>
    <property type="match status" value="1"/>
</dbReference>
<keyword evidence="3" id="KW-1185">Reference proteome</keyword>
<sequence length="419" mass="47747">MQDENSVQVPTPKTQITSLKFERYRLTLVTAILSTPRPPHTHTTHPPLHVSSESLNIPKTAIKAIDRRRRAFFWTGDEVCHGSRCLVAWENVSISKNDGGLGVKNLELQNRCILMKFINKLFSNEPAPWKQWILRDAASFDTPSNSSTSYLWRIVNDELTTYRSITYVKVRDGASTSFWFDHWLPAGPLYVSHSALFSHTTRPNVSVQDVFQARFDLRLRSRLTNAAATQLADLLLCLQETNLGDGADERRLKHTGKVFTARDAYATPDRRSDTPDVHGRHIWGTRLPNKVKIFAWLYFKDRLSTRGNLFAKHVLDDDACQRCSGCVEDRQHVFFDCTSSAELWQMLQMSSVAELADANVWTGCPLPHLDAKLCPFVFLSLTILSRIWDARNAEVFGSEPSSSRRIITRVCDDPVIWQK</sequence>
<evidence type="ECO:0000259" key="1">
    <source>
        <dbReference type="Pfam" id="PF13966"/>
    </source>
</evidence>
<feature type="domain" description="Reverse transcriptase zinc-binding" evidence="1">
    <location>
        <begin position="259"/>
        <end position="344"/>
    </location>
</feature>
<organism evidence="2 3">
    <name type="scientific">Miscanthus lutarioriparius</name>
    <dbReference type="NCBI Taxonomy" id="422564"/>
    <lineage>
        <taxon>Eukaryota</taxon>
        <taxon>Viridiplantae</taxon>
        <taxon>Streptophyta</taxon>
        <taxon>Embryophyta</taxon>
        <taxon>Tracheophyta</taxon>
        <taxon>Spermatophyta</taxon>
        <taxon>Magnoliopsida</taxon>
        <taxon>Liliopsida</taxon>
        <taxon>Poales</taxon>
        <taxon>Poaceae</taxon>
        <taxon>PACMAD clade</taxon>
        <taxon>Panicoideae</taxon>
        <taxon>Andropogonodae</taxon>
        <taxon>Andropogoneae</taxon>
        <taxon>Saccharinae</taxon>
        <taxon>Miscanthus</taxon>
    </lineage>
</organism>
<dbReference type="Pfam" id="PF13966">
    <property type="entry name" value="zf-RVT"/>
    <property type="match status" value="1"/>
</dbReference>
<evidence type="ECO:0000313" key="3">
    <source>
        <dbReference type="Proteomes" id="UP000604825"/>
    </source>
</evidence>
<dbReference type="InterPro" id="IPR026960">
    <property type="entry name" value="RVT-Znf"/>
</dbReference>
<proteinExistence type="predicted"/>
<name>A0A811MP72_9POAL</name>
<dbReference type="PANTHER" id="PTHR33116:SF78">
    <property type="entry name" value="OS12G0587133 PROTEIN"/>
    <property type="match status" value="1"/>
</dbReference>
<dbReference type="AlphaFoldDB" id="A0A811MP72"/>
<dbReference type="OrthoDB" id="690234at2759"/>
<accession>A0A811MP72</accession>
<comment type="caution">
    <text evidence="2">The sequence shown here is derived from an EMBL/GenBank/DDBJ whole genome shotgun (WGS) entry which is preliminary data.</text>
</comment>
<reference evidence="2" key="1">
    <citation type="submission" date="2020-10" db="EMBL/GenBank/DDBJ databases">
        <authorList>
            <person name="Han B."/>
            <person name="Lu T."/>
            <person name="Zhao Q."/>
            <person name="Huang X."/>
            <person name="Zhao Y."/>
        </authorList>
    </citation>
    <scope>NUCLEOTIDE SEQUENCE</scope>
</reference>
<dbReference type="EMBL" id="CAJGYO010000001">
    <property type="protein sequence ID" value="CAD6207229.1"/>
    <property type="molecule type" value="Genomic_DNA"/>
</dbReference>
<evidence type="ECO:0000313" key="2">
    <source>
        <dbReference type="EMBL" id="CAD6207229.1"/>
    </source>
</evidence>
<protein>
    <recommendedName>
        <fullName evidence="1">Reverse transcriptase zinc-binding domain-containing protein</fullName>
    </recommendedName>
</protein>
<gene>
    <name evidence="2" type="ORF">NCGR_LOCUS4810</name>
</gene>
<dbReference type="Proteomes" id="UP000604825">
    <property type="component" value="Unassembled WGS sequence"/>
</dbReference>